<comment type="caution">
    <text evidence="2">The sequence shown here is derived from an EMBL/GenBank/DDBJ whole genome shotgun (WGS) entry which is preliminary data.</text>
</comment>
<dbReference type="AlphaFoldDB" id="A0A9W7DUD8"/>
<proteinExistence type="predicted"/>
<evidence type="ECO:0000313" key="3">
    <source>
        <dbReference type="Proteomes" id="UP001165122"/>
    </source>
</evidence>
<evidence type="ECO:0000313" key="2">
    <source>
        <dbReference type="EMBL" id="GMH55368.1"/>
    </source>
</evidence>
<dbReference type="Proteomes" id="UP001165122">
    <property type="component" value="Unassembled WGS sequence"/>
</dbReference>
<keyword evidence="3" id="KW-1185">Reference proteome</keyword>
<dbReference type="InterPro" id="IPR013320">
    <property type="entry name" value="ConA-like_dom_sf"/>
</dbReference>
<evidence type="ECO:0000256" key="1">
    <source>
        <dbReference type="SAM" id="MobiDB-lite"/>
    </source>
</evidence>
<organism evidence="2 3">
    <name type="scientific">Triparma laevis f. longispina</name>
    <dbReference type="NCBI Taxonomy" id="1714387"/>
    <lineage>
        <taxon>Eukaryota</taxon>
        <taxon>Sar</taxon>
        <taxon>Stramenopiles</taxon>
        <taxon>Ochrophyta</taxon>
        <taxon>Bolidophyceae</taxon>
        <taxon>Parmales</taxon>
        <taxon>Triparmaceae</taxon>
        <taxon>Triparma</taxon>
    </lineage>
</organism>
<accession>A0A9W7DUD8</accession>
<protein>
    <submittedName>
        <fullName evidence="2">Uncharacterized protein</fullName>
    </submittedName>
</protein>
<gene>
    <name evidence="2" type="ORF">TrLO_g727</name>
</gene>
<feature type="compositionally biased region" description="Low complexity" evidence="1">
    <location>
        <begin position="12"/>
        <end position="31"/>
    </location>
</feature>
<reference evidence="3" key="1">
    <citation type="journal article" date="2023" name="Commun. Biol.">
        <title>Genome analysis of Parmales, the sister group of diatoms, reveals the evolutionary specialization of diatoms from phago-mixotrophs to photoautotrophs.</title>
        <authorList>
            <person name="Ban H."/>
            <person name="Sato S."/>
            <person name="Yoshikawa S."/>
            <person name="Yamada K."/>
            <person name="Nakamura Y."/>
            <person name="Ichinomiya M."/>
            <person name="Sato N."/>
            <person name="Blanc-Mathieu R."/>
            <person name="Endo H."/>
            <person name="Kuwata A."/>
            <person name="Ogata H."/>
        </authorList>
    </citation>
    <scope>NUCLEOTIDE SEQUENCE [LARGE SCALE GENOMIC DNA]</scope>
    <source>
        <strain evidence="3">NIES 3700</strain>
    </source>
</reference>
<feature type="region of interest" description="Disordered" evidence="1">
    <location>
        <begin position="1"/>
        <end position="115"/>
    </location>
</feature>
<dbReference type="SUPFAM" id="SSF49899">
    <property type="entry name" value="Concanavalin A-like lectins/glucanases"/>
    <property type="match status" value="1"/>
</dbReference>
<sequence length="309" mass="32815">MGDTDQPTVVQTTTSPSSSTTSSPSTSEPTTPITPPPTPTSSSPTTTLSSNAPSTLTPSSTGNSTPSSSSPTITTTTNAPTPQITTAPTSPLHSTTHYTTTSPTTTATPPPNPQAIRRSLYEWDFQNCDDTAYGIHTVNPTAALIRPLGNQCGPNGLTFDGTETAVLNLLEMGGALNFEMITSITNTGALFYFFTDTPVLEILVSYVPIPDTEEFQFVAGVTDSGENLTQQAILSATYVTQPQVEYTIRLSIDNQGTSKLYVDGILLDTAIDTPIVGPIVGPQLRQFKGDIGYPTFQGTISKFYIWVEE</sequence>
<feature type="compositionally biased region" description="Low complexity" evidence="1">
    <location>
        <begin position="40"/>
        <end position="107"/>
    </location>
</feature>
<feature type="compositionally biased region" description="Polar residues" evidence="1">
    <location>
        <begin position="1"/>
        <end position="11"/>
    </location>
</feature>
<name>A0A9W7DUD8_9STRA</name>
<dbReference type="EMBL" id="BRXW01000444">
    <property type="protein sequence ID" value="GMH55368.1"/>
    <property type="molecule type" value="Genomic_DNA"/>
</dbReference>